<accession>A0A9Q5I1D4</accession>
<evidence type="ECO:0000256" key="12">
    <source>
        <dbReference type="ARBA" id="ARBA00022842"/>
    </source>
</evidence>
<evidence type="ECO:0000256" key="2">
    <source>
        <dbReference type="ARBA" id="ARBA00004443"/>
    </source>
</evidence>
<evidence type="ECO:0000256" key="15">
    <source>
        <dbReference type="ARBA" id="ARBA00023136"/>
    </source>
</evidence>
<dbReference type="EMBL" id="LNZH02000146">
    <property type="protein sequence ID" value="OCB89873.1"/>
    <property type="molecule type" value="Genomic_DNA"/>
</dbReference>
<dbReference type="Pfam" id="PF09139">
    <property type="entry name" value="Tam41_Mmp37"/>
    <property type="match status" value="1"/>
</dbReference>
<evidence type="ECO:0000313" key="20">
    <source>
        <dbReference type="EMBL" id="OCB89873.1"/>
    </source>
</evidence>
<keyword evidence="17" id="KW-1208">Phospholipid metabolism</keyword>
<feature type="region of interest" description="Disordered" evidence="19">
    <location>
        <begin position="631"/>
        <end position="849"/>
    </location>
</feature>
<keyword evidence="9" id="KW-0808">Transferase</keyword>
<dbReference type="PANTHER" id="PTHR13619">
    <property type="entry name" value="PHOSPHATIDATE CYTIDYLYLTRANSFERASE, MITOCHONDRIAL"/>
    <property type="match status" value="1"/>
</dbReference>
<sequence>MLASATVTVRFSATSARCSRRVQLRLTRSFATEHAPSSSHSSVSSDNLPPPSKPASSRTRTRLHPSPRSPSRTHQNVFPSLPPNFGQNQLLSVPNSTRALLEEIVSQFRAPIRYAFAYGSGVFEQDGYAALKEEGKTPMLDFVFAVRHPNHWHSINMNQFPSHYPLHARVLGSDLVSKVQEIGPGVWFNAFVRVNDVTIKYGVTSVDNLCTDLLTWKTLYLAGRMHKPLRIIKDDARVRLTQQVNLTSALRAALLTLPANFSERELFETITAISYDGDPRMILPAENRSKISNIVKKQSPQFKELYQRLAIGLPGVYWSPSGSTIEQDMSPQTRSAHIKKLPETLRSRLINRFSLRADIPAKEADESAFWLRVAGDGSLEEVLRSEMRNIVRYPAAVQTAKGISFLSYLHVINSTQITPILTTPRTNGERQASRAIPSFWKLGAPKNSTAIDDSITLTLVTKRTVWTPGTEYGAPGLAGEGINTREVFQVVVRNHLIVHTSSTSVSPAGETVIMSKLFSFFSPAKGKTTPRHAQAPNPRTPVSLPRWEVIREPPSSSSTVRSAPQMRSKRTIDELQDPSAPVTPAKKRAITPAPLQDPSAPVTPAKKRAIIPAPVASSSRVPLDYTRNLTQTYKAPTSSTRNGSNFRRAAPEPSSYRVAIPESPCAQRTVRTQLTPKAKQAKVIDLTQETDESESEENDASRPSAKALGKRKENPSNQETGSSSESSPHDGGDGAATPARKRRKQTGVPTESTVEKSVGGRKTRLSGAQAATTSNAQPQPTPAGSASAPEALEAKRKKRQKKRNKTKKQKADANAQDAGQQGARRDPLPSPPPELENDGVDETSDETIADDEEDAWLARTALELGLDKDHVQLLRRIRDEPDDKKFLYAIGWRMSREFTEVPRETKRKLTALTQEILLDFRWPLFFKDRMSNICRLLDKIKVRPSRIGLDSSWVSDPLKFYTLKTLALTHFSEARRRIREKVEEAYDEGYTLEEMANSFGKEDARENELEILALLVSVIP</sequence>
<dbReference type="Proteomes" id="UP000757232">
    <property type="component" value="Unassembled WGS sequence"/>
</dbReference>
<evidence type="ECO:0000313" key="21">
    <source>
        <dbReference type="Proteomes" id="UP000757232"/>
    </source>
</evidence>
<evidence type="ECO:0000256" key="7">
    <source>
        <dbReference type="ARBA" id="ARBA00018337"/>
    </source>
</evidence>
<evidence type="ECO:0000256" key="17">
    <source>
        <dbReference type="ARBA" id="ARBA00023264"/>
    </source>
</evidence>
<feature type="compositionally biased region" description="Polar residues" evidence="19">
    <location>
        <begin position="769"/>
        <end position="784"/>
    </location>
</feature>
<feature type="compositionally biased region" description="Low complexity" evidence="19">
    <location>
        <begin position="812"/>
        <end position="822"/>
    </location>
</feature>
<reference evidence="20" key="1">
    <citation type="submission" date="2016-06" db="EMBL/GenBank/DDBJ databases">
        <title>Draft Genome sequence of the fungus Inonotus baumii.</title>
        <authorList>
            <person name="Zhu H."/>
            <person name="Lin W."/>
        </authorList>
    </citation>
    <scope>NUCLEOTIDE SEQUENCE</scope>
    <source>
        <strain evidence="20">821</strain>
    </source>
</reference>
<comment type="cofactor">
    <cofactor evidence="1">
        <name>Mg(2+)</name>
        <dbReference type="ChEBI" id="CHEBI:18420"/>
    </cofactor>
</comment>
<organism evidence="20 21">
    <name type="scientific">Sanghuangporus baumii</name>
    <name type="common">Phellinus baumii</name>
    <dbReference type="NCBI Taxonomy" id="108892"/>
    <lineage>
        <taxon>Eukaryota</taxon>
        <taxon>Fungi</taxon>
        <taxon>Dikarya</taxon>
        <taxon>Basidiomycota</taxon>
        <taxon>Agaricomycotina</taxon>
        <taxon>Agaricomycetes</taxon>
        <taxon>Hymenochaetales</taxon>
        <taxon>Hymenochaetaceae</taxon>
        <taxon>Sanghuangporus</taxon>
    </lineage>
</organism>
<dbReference type="EC" id="2.7.7.41" evidence="6"/>
<comment type="caution">
    <text evidence="20">The sequence shown here is derived from an EMBL/GenBank/DDBJ whole genome shotgun (WGS) entry which is preliminary data.</text>
</comment>
<comment type="subcellular location">
    <subcellularLocation>
        <location evidence="2">Mitochondrion inner membrane</location>
        <topology evidence="2">Peripheral membrane protein</topology>
        <orientation evidence="2">Matrix side</orientation>
    </subcellularLocation>
</comment>
<evidence type="ECO:0000256" key="10">
    <source>
        <dbReference type="ARBA" id="ARBA00022695"/>
    </source>
</evidence>
<evidence type="ECO:0000256" key="4">
    <source>
        <dbReference type="ARBA" id="ARBA00005189"/>
    </source>
</evidence>
<comment type="pathway">
    <text evidence="3">Phospholipid metabolism; CDP-diacylglycerol biosynthesis; CDP-diacylglycerol from sn-glycerol 3-phosphate: step 3/3.</text>
</comment>
<feature type="compositionally biased region" description="Basic residues" evidence="19">
    <location>
        <begin position="795"/>
        <end position="808"/>
    </location>
</feature>
<keyword evidence="15" id="KW-0472">Membrane</keyword>
<dbReference type="GO" id="GO:0032049">
    <property type="term" value="P:cardiolipin biosynthetic process"/>
    <property type="evidence" value="ECO:0007669"/>
    <property type="project" value="InterPro"/>
</dbReference>
<dbReference type="GO" id="GO:0004605">
    <property type="term" value="F:phosphatidate cytidylyltransferase activity"/>
    <property type="evidence" value="ECO:0007669"/>
    <property type="project" value="UniProtKB-EC"/>
</dbReference>
<feature type="compositionally biased region" description="Acidic residues" evidence="19">
    <location>
        <begin position="835"/>
        <end position="849"/>
    </location>
</feature>
<feature type="region of interest" description="Disordered" evidence="19">
    <location>
        <begin position="551"/>
        <end position="613"/>
    </location>
</feature>
<keyword evidence="13" id="KW-0443">Lipid metabolism</keyword>
<dbReference type="GO" id="GO:0005743">
    <property type="term" value="C:mitochondrial inner membrane"/>
    <property type="evidence" value="ECO:0007669"/>
    <property type="project" value="UniProtKB-SubCell"/>
</dbReference>
<protein>
    <recommendedName>
        <fullName evidence="7">Phosphatidate cytidylyltransferase, mitochondrial</fullName>
        <ecNumber evidence="6">2.7.7.41</ecNumber>
    </recommendedName>
    <alternativeName>
        <fullName evidence="18">CDP-diacylglycerol synthase</fullName>
    </alternativeName>
</protein>
<evidence type="ECO:0000256" key="18">
    <source>
        <dbReference type="ARBA" id="ARBA00029893"/>
    </source>
</evidence>
<evidence type="ECO:0000256" key="8">
    <source>
        <dbReference type="ARBA" id="ARBA00022516"/>
    </source>
</evidence>
<gene>
    <name evidence="20" type="ORF">A7U60_g2902</name>
</gene>
<keyword evidence="11" id="KW-0999">Mitochondrion inner membrane</keyword>
<proteinExistence type="inferred from homology"/>
<evidence type="ECO:0000256" key="9">
    <source>
        <dbReference type="ARBA" id="ARBA00022679"/>
    </source>
</evidence>
<feature type="compositionally biased region" description="Polar residues" evidence="19">
    <location>
        <begin position="69"/>
        <end position="78"/>
    </location>
</feature>
<feature type="compositionally biased region" description="Acidic residues" evidence="19">
    <location>
        <begin position="688"/>
        <end position="698"/>
    </location>
</feature>
<evidence type="ECO:0000256" key="6">
    <source>
        <dbReference type="ARBA" id="ARBA00012487"/>
    </source>
</evidence>
<dbReference type="AlphaFoldDB" id="A0A9Q5I1D4"/>
<dbReference type="InterPro" id="IPR015222">
    <property type="entry name" value="Tam41"/>
</dbReference>
<name>A0A9Q5I1D4_SANBA</name>
<evidence type="ECO:0000256" key="1">
    <source>
        <dbReference type="ARBA" id="ARBA00001946"/>
    </source>
</evidence>
<keyword evidence="21" id="KW-1185">Reference proteome</keyword>
<keyword evidence="12" id="KW-0460">Magnesium</keyword>
<evidence type="ECO:0000256" key="19">
    <source>
        <dbReference type="SAM" id="MobiDB-lite"/>
    </source>
</evidence>
<dbReference type="PANTHER" id="PTHR13619:SF0">
    <property type="entry name" value="PHOSPHATIDATE CYTIDYLYLTRANSFERASE, MITOCHONDRIAL"/>
    <property type="match status" value="1"/>
</dbReference>
<feature type="region of interest" description="Disordered" evidence="19">
    <location>
        <begin position="32"/>
        <end position="81"/>
    </location>
</feature>
<dbReference type="GO" id="GO:0016024">
    <property type="term" value="P:CDP-diacylglycerol biosynthetic process"/>
    <property type="evidence" value="ECO:0007669"/>
    <property type="project" value="TreeGrafter"/>
</dbReference>
<evidence type="ECO:0000256" key="14">
    <source>
        <dbReference type="ARBA" id="ARBA00023128"/>
    </source>
</evidence>
<keyword evidence="8" id="KW-0444">Lipid biosynthesis</keyword>
<keyword evidence="16" id="KW-0594">Phospholipid biosynthesis</keyword>
<dbReference type="OrthoDB" id="341477at2759"/>
<evidence type="ECO:0000256" key="16">
    <source>
        <dbReference type="ARBA" id="ARBA00023209"/>
    </source>
</evidence>
<evidence type="ECO:0000256" key="11">
    <source>
        <dbReference type="ARBA" id="ARBA00022792"/>
    </source>
</evidence>
<feature type="compositionally biased region" description="Polar residues" evidence="19">
    <location>
        <begin position="631"/>
        <end position="645"/>
    </location>
</feature>
<evidence type="ECO:0000256" key="5">
    <source>
        <dbReference type="ARBA" id="ARBA00005458"/>
    </source>
</evidence>
<evidence type="ECO:0000256" key="13">
    <source>
        <dbReference type="ARBA" id="ARBA00023098"/>
    </source>
</evidence>
<evidence type="ECO:0000256" key="3">
    <source>
        <dbReference type="ARBA" id="ARBA00005119"/>
    </source>
</evidence>
<keyword evidence="10" id="KW-0548">Nucleotidyltransferase</keyword>
<comment type="similarity">
    <text evidence="5">Belongs to the TAM41 family.</text>
</comment>
<comment type="pathway">
    <text evidence="4">Lipid metabolism.</text>
</comment>
<keyword evidence="14" id="KW-0496">Mitochondrion</keyword>